<sequence length="295" mass="33441">MKVLLTGASGILGSSIIRIFARSGITCDVLDRRQINWSRSERNTSILQGYDYLLHTAANTNVEQCEVAPEMCYRDNVLLTELLAHACYHAHVRMVFISSTGIYGNHKAEPYHEYDSVQPTTQHHRSKWLAEGEILKWLPGALVIRTGWLFGGEPEAKKNFVARRIEEGLLANQKINSNKTQVGNPTFSNDLAERILTLLKNQQVGIMNCVNEGAVSRFDYVKQIMLMADIPIDVIPCSANSFGRQAKVSNNEAAQNLKMELLGYPAMRSWQDALREYVENDLHQWIHKKKLSRKL</sequence>
<gene>
    <name evidence="8" type="primary">rmlD_2</name>
    <name evidence="8" type="ORF">EHSB41UT_04709</name>
</gene>
<dbReference type="PANTHER" id="PTHR10491:SF4">
    <property type="entry name" value="METHIONINE ADENOSYLTRANSFERASE 2 SUBUNIT BETA"/>
    <property type="match status" value="1"/>
</dbReference>
<name>A0A1X7ARE5_9GAMM</name>
<proteinExistence type="inferred from homology"/>
<keyword evidence="6" id="KW-0521">NADP</keyword>
<dbReference type="Proteomes" id="UP000196573">
    <property type="component" value="Unassembled WGS sequence"/>
</dbReference>
<evidence type="ECO:0000256" key="6">
    <source>
        <dbReference type="RuleBase" id="RU364082"/>
    </source>
</evidence>
<organism evidence="8 9">
    <name type="scientific">Parendozoicomonas haliclonae</name>
    <dbReference type="NCBI Taxonomy" id="1960125"/>
    <lineage>
        <taxon>Bacteria</taxon>
        <taxon>Pseudomonadati</taxon>
        <taxon>Pseudomonadota</taxon>
        <taxon>Gammaproteobacteria</taxon>
        <taxon>Oceanospirillales</taxon>
        <taxon>Endozoicomonadaceae</taxon>
        <taxon>Parendozoicomonas</taxon>
    </lineage>
</organism>
<dbReference type="RefSeq" id="WP_087113333.1">
    <property type="nucleotide sequence ID" value="NZ_CBCSCN010000023.1"/>
</dbReference>
<dbReference type="UniPathway" id="UPA00124"/>
<keyword evidence="9" id="KW-1185">Reference proteome</keyword>
<dbReference type="GO" id="GO:0048270">
    <property type="term" value="F:methionine adenosyltransferase regulator activity"/>
    <property type="evidence" value="ECO:0007669"/>
    <property type="project" value="TreeGrafter"/>
</dbReference>
<dbReference type="EMBL" id="FWPT01000019">
    <property type="protein sequence ID" value="SMA50891.1"/>
    <property type="molecule type" value="Genomic_DNA"/>
</dbReference>
<dbReference type="GO" id="GO:0048269">
    <property type="term" value="C:methionine adenosyltransferase complex"/>
    <property type="evidence" value="ECO:0007669"/>
    <property type="project" value="TreeGrafter"/>
</dbReference>
<reference evidence="8 9" key="1">
    <citation type="submission" date="2017-03" db="EMBL/GenBank/DDBJ databases">
        <authorList>
            <person name="Afonso C.L."/>
            <person name="Miller P.J."/>
            <person name="Scott M.A."/>
            <person name="Spackman E."/>
            <person name="Goraichik I."/>
            <person name="Dimitrov K.M."/>
            <person name="Suarez D.L."/>
            <person name="Swayne D.E."/>
        </authorList>
    </citation>
    <scope>NUCLEOTIDE SEQUENCE [LARGE SCALE GENOMIC DNA]</scope>
    <source>
        <strain evidence="8">SB41UT1</strain>
    </source>
</reference>
<dbReference type="EC" id="1.1.1.133" evidence="3 6"/>
<dbReference type="InterPro" id="IPR036291">
    <property type="entry name" value="NAD(P)-bd_dom_sf"/>
</dbReference>
<evidence type="ECO:0000313" key="9">
    <source>
        <dbReference type="Proteomes" id="UP000196573"/>
    </source>
</evidence>
<dbReference type="Gene3D" id="3.40.50.720">
    <property type="entry name" value="NAD(P)-binding Rossmann-like Domain"/>
    <property type="match status" value="1"/>
</dbReference>
<evidence type="ECO:0000256" key="3">
    <source>
        <dbReference type="ARBA" id="ARBA00012929"/>
    </source>
</evidence>
<evidence type="ECO:0000313" key="8">
    <source>
        <dbReference type="EMBL" id="SMA50891.1"/>
    </source>
</evidence>
<dbReference type="PANTHER" id="PTHR10491">
    <property type="entry name" value="DTDP-4-DEHYDRORHAMNOSE REDUCTASE"/>
    <property type="match status" value="1"/>
</dbReference>
<dbReference type="OrthoDB" id="9803892at2"/>
<protein>
    <recommendedName>
        <fullName evidence="4 6">dTDP-4-dehydrorhamnose reductase</fullName>
        <ecNumber evidence="3 6">1.1.1.133</ecNumber>
    </recommendedName>
</protein>
<evidence type="ECO:0000256" key="1">
    <source>
        <dbReference type="ARBA" id="ARBA00004781"/>
    </source>
</evidence>
<evidence type="ECO:0000256" key="2">
    <source>
        <dbReference type="ARBA" id="ARBA00010944"/>
    </source>
</evidence>
<dbReference type="InterPro" id="IPR029903">
    <property type="entry name" value="RmlD-like-bd"/>
</dbReference>
<dbReference type="GO" id="GO:0006556">
    <property type="term" value="P:S-adenosylmethionine biosynthetic process"/>
    <property type="evidence" value="ECO:0007669"/>
    <property type="project" value="TreeGrafter"/>
</dbReference>
<comment type="function">
    <text evidence="6">Catalyzes the reduction of dTDP-6-deoxy-L-lyxo-4-hexulose to yield dTDP-L-rhamnose.</text>
</comment>
<keyword evidence="6 8" id="KW-0560">Oxidoreductase</keyword>
<dbReference type="InterPro" id="IPR005913">
    <property type="entry name" value="dTDP_dehydrorham_reduct"/>
</dbReference>
<dbReference type="GO" id="GO:0019305">
    <property type="term" value="P:dTDP-rhamnose biosynthetic process"/>
    <property type="evidence" value="ECO:0007669"/>
    <property type="project" value="UniProtKB-UniPathway"/>
</dbReference>
<evidence type="ECO:0000256" key="5">
    <source>
        <dbReference type="ARBA" id="ARBA00048200"/>
    </source>
</evidence>
<feature type="domain" description="RmlD-like substrate binding" evidence="7">
    <location>
        <begin position="1"/>
        <end position="280"/>
    </location>
</feature>
<dbReference type="SUPFAM" id="SSF51735">
    <property type="entry name" value="NAD(P)-binding Rossmann-fold domains"/>
    <property type="match status" value="1"/>
</dbReference>
<comment type="catalytic activity">
    <reaction evidence="5 6">
        <text>dTDP-beta-L-rhamnose + NADP(+) = dTDP-4-dehydro-beta-L-rhamnose + NADPH + H(+)</text>
        <dbReference type="Rhea" id="RHEA:21796"/>
        <dbReference type="ChEBI" id="CHEBI:15378"/>
        <dbReference type="ChEBI" id="CHEBI:57510"/>
        <dbReference type="ChEBI" id="CHEBI:57783"/>
        <dbReference type="ChEBI" id="CHEBI:58349"/>
        <dbReference type="ChEBI" id="CHEBI:62830"/>
        <dbReference type="EC" id="1.1.1.133"/>
    </reaction>
</comment>
<comment type="pathway">
    <text evidence="1 6">Carbohydrate biosynthesis; dTDP-L-rhamnose biosynthesis.</text>
</comment>
<comment type="similarity">
    <text evidence="2 6">Belongs to the dTDP-4-dehydrorhamnose reductase family.</text>
</comment>
<dbReference type="Gene3D" id="3.90.25.10">
    <property type="entry name" value="UDP-galactose 4-epimerase, domain 1"/>
    <property type="match status" value="1"/>
</dbReference>
<dbReference type="GO" id="GO:0009243">
    <property type="term" value="P:O antigen biosynthetic process"/>
    <property type="evidence" value="ECO:0007669"/>
    <property type="project" value="UniProtKB-UniPathway"/>
</dbReference>
<dbReference type="UniPathway" id="UPA00281"/>
<comment type="cofactor">
    <cofactor evidence="6">
        <name>Mg(2+)</name>
        <dbReference type="ChEBI" id="CHEBI:18420"/>
    </cofactor>
    <text evidence="6">Binds 1 Mg(2+) ion per monomer.</text>
</comment>
<dbReference type="AlphaFoldDB" id="A0A1X7ARE5"/>
<evidence type="ECO:0000256" key="4">
    <source>
        <dbReference type="ARBA" id="ARBA00017099"/>
    </source>
</evidence>
<accession>A0A1X7ARE5</accession>
<dbReference type="GO" id="GO:0008831">
    <property type="term" value="F:dTDP-4-dehydrorhamnose reductase activity"/>
    <property type="evidence" value="ECO:0007669"/>
    <property type="project" value="UniProtKB-EC"/>
</dbReference>
<evidence type="ECO:0000259" key="7">
    <source>
        <dbReference type="Pfam" id="PF04321"/>
    </source>
</evidence>
<dbReference type="Pfam" id="PF04321">
    <property type="entry name" value="RmlD_sub_bind"/>
    <property type="match status" value="1"/>
</dbReference>